<reference evidence="2" key="1">
    <citation type="journal article" date="2024" name="IScience">
        <title>Strigolactones Initiate the Formation of Haustorium-like Structures in Castilleja.</title>
        <authorList>
            <person name="Buerger M."/>
            <person name="Peterson D."/>
            <person name="Chory J."/>
        </authorList>
    </citation>
    <scope>NUCLEOTIDE SEQUENCE [LARGE SCALE GENOMIC DNA]</scope>
</reference>
<evidence type="ECO:0000313" key="1">
    <source>
        <dbReference type="EMBL" id="KAL3624834.1"/>
    </source>
</evidence>
<dbReference type="AlphaFoldDB" id="A0ABD3C693"/>
<keyword evidence="2" id="KW-1185">Reference proteome</keyword>
<protein>
    <submittedName>
        <fullName evidence="1">Uncharacterized protein</fullName>
    </submittedName>
</protein>
<evidence type="ECO:0000313" key="2">
    <source>
        <dbReference type="Proteomes" id="UP001632038"/>
    </source>
</evidence>
<dbReference type="Proteomes" id="UP001632038">
    <property type="component" value="Unassembled WGS sequence"/>
</dbReference>
<name>A0ABD3C693_9LAMI</name>
<gene>
    <name evidence="1" type="ORF">CASFOL_031502</name>
</gene>
<organism evidence="1 2">
    <name type="scientific">Castilleja foliolosa</name>
    <dbReference type="NCBI Taxonomy" id="1961234"/>
    <lineage>
        <taxon>Eukaryota</taxon>
        <taxon>Viridiplantae</taxon>
        <taxon>Streptophyta</taxon>
        <taxon>Embryophyta</taxon>
        <taxon>Tracheophyta</taxon>
        <taxon>Spermatophyta</taxon>
        <taxon>Magnoliopsida</taxon>
        <taxon>eudicotyledons</taxon>
        <taxon>Gunneridae</taxon>
        <taxon>Pentapetalae</taxon>
        <taxon>asterids</taxon>
        <taxon>lamiids</taxon>
        <taxon>Lamiales</taxon>
        <taxon>Orobanchaceae</taxon>
        <taxon>Pedicularideae</taxon>
        <taxon>Castillejinae</taxon>
        <taxon>Castilleja</taxon>
    </lineage>
</organism>
<proteinExistence type="predicted"/>
<comment type="caution">
    <text evidence="1">The sequence shown here is derived from an EMBL/GenBank/DDBJ whole genome shotgun (WGS) entry which is preliminary data.</text>
</comment>
<dbReference type="EMBL" id="JAVIJP010000053">
    <property type="protein sequence ID" value="KAL3624834.1"/>
    <property type="molecule type" value="Genomic_DNA"/>
</dbReference>
<accession>A0ABD3C693</accession>
<sequence length="41" mass="4202">MGVRGAAVAHVLDLSNTLLEIEGTSGPYASESQISAIRSIS</sequence>